<reference evidence="2 3" key="1">
    <citation type="journal article" date="2014" name="Agronomy (Basel)">
        <title>A Draft Genome Sequence for Ensete ventricosum, the Drought-Tolerant Tree Against Hunger.</title>
        <authorList>
            <person name="Harrison J."/>
            <person name="Moore K.A."/>
            <person name="Paszkiewicz K."/>
            <person name="Jones T."/>
            <person name="Grant M."/>
            <person name="Ambacheew D."/>
            <person name="Muzemil S."/>
            <person name="Studholme D.J."/>
        </authorList>
    </citation>
    <scope>NUCLEOTIDE SEQUENCE [LARGE SCALE GENOMIC DNA]</scope>
</reference>
<feature type="transmembrane region" description="Helical" evidence="1">
    <location>
        <begin position="37"/>
        <end position="57"/>
    </location>
</feature>
<dbReference type="AlphaFoldDB" id="A0A426ZNW2"/>
<accession>A0A426ZNW2</accession>
<comment type="caution">
    <text evidence="2">The sequence shown here is derived from an EMBL/GenBank/DDBJ whole genome shotgun (WGS) entry which is preliminary data.</text>
</comment>
<keyword evidence="1" id="KW-0812">Transmembrane</keyword>
<evidence type="ECO:0000256" key="1">
    <source>
        <dbReference type="SAM" id="Phobius"/>
    </source>
</evidence>
<keyword evidence="1" id="KW-1133">Transmembrane helix</keyword>
<evidence type="ECO:0000313" key="2">
    <source>
        <dbReference type="EMBL" id="RRT65630.1"/>
    </source>
</evidence>
<keyword evidence="1" id="KW-0472">Membrane</keyword>
<sequence>MCSSYHHHRGREMITNFFCHCRTLIKLPPPMTSSSPAFAFVVAAAAAIHSFLHRAVVRKLLRHRYPLLPHFP</sequence>
<organism evidence="2 3">
    <name type="scientific">Ensete ventricosum</name>
    <name type="common">Abyssinian banana</name>
    <name type="synonym">Musa ensete</name>
    <dbReference type="NCBI Taxonomy" id="4639"/>
    <lineage>
        <taxon>Eukaryota</taxon>
        <taxon>Viridiplantae</taxon>
        <taxon>Streptophyta</taxon>
        <taxon>Embryophyta</taxon>
        <taxon>Tracheophyta</taxon>
        <taxon>Spermatophyta</taxon>
        <taxon>Magnoliopsida</taxon>
        <taxon>Liliopsida</taxon>
        <taxon>Zingiberales</taxon>
        <taxon>Musaceae</taxon>
        <taxon>Ensete</taxon>
    </lineage>
</organism>
<protein>
    <submittedName>
        <fullName evidence="2">Uncharacterized protein</fullName>
    </submittedName>
</protein>
<dbReference type="Proteomes" id="UP000287651">
    <property type="component" value="Unassembled WGS sequence"/>
</dbReference>
<proteinExistence type="predicted"/>
<name>A0A426ZNW2_ENSVE</name>
<evidence type="ECO:0000313" key="3">
    <source>
        <dbReference type="Proteomes" id="UP000287651"/>
    </source>
</evidence>
<dbReference type="EMBL" id="AMZH03005746">
    <property type="protein sequence ID" value="RRT65630.1"/>
    <property type="molecule type" value="Genomic_DNA"/>
</dbReference>
<gene>
    <name evidence="2" type="ORF">B296_00010455</name>
</gene>